<proteinExistence type="predicted"/>
<dbReference type="Pfam" id="PF12679">
    <property type="entry name" value="ABC2_membrane_2"/>
    <property type="match status" value="1"/>
</dbReference>
<name>A0A124FF73_9EURY</name>
<dbReference type="PANTHER" id="PTHR43471">
    <property type="entry name" value="ABC TRANSPORTER PERMEASE"/>
    <property type="match status" value="1"/>
</dbReference>
<keyword evidence="1" id="KW-1133">Transmembrane helix</keyword>
<evidence type="ECO:0000313" key="3">
    <source>
        <dbReference type="Proteomes" id="UP000053911"/>
    </source>
</evidence>
<feature type="transmembrane region" description="Helical" evidence="1">
    <location>
        <begin position="176"/>
        <end position="202"/>
    </location>
</feature>
<dbReference type="GO" id="GO:0005886">
    <property type="term" value="C:plasma membrane"/>
    <property type="evidence" value="ECO:0007669"/>
    <property type="project" value="UniProtKB-SubCell"/>
</dbReference>
<sequence length="323" mass="36265">MGAMKIALKDFEVSVRTKKFQSTVGLFIIIAMALIYYSKILGISEESYKSPFQMVFLSSFSNAFTYSISLLGLLFGATSISNEIENGTMKILGTKPIYRSQIILGKLLGSSLIIFAGLVIFYTLTVAFALIIGFPFYQEDFVRFLITFPFSFLYGLIFSSFGLLISVFIRKSKNVLIMAIFIFIFFNVLLSTIAGVVALAIAGLPPVPELPENALNLTEEELEDLILKDPSYQAWLTELVNTTEKILYIAPNYHYQEIMRLLFGGKPQISEVVSAITYNEMVVEDRSLGESLGLILQNVIMLMIMFLLPLPVSYIKFIRADLR</sequence>
<feature type="transmembrane region" description="Helical" evidence="1">
    <location>
        <begin position="294"/>
        <end position="315"/>
    </location>
</feature>
<feature type="transmembrane region" description="Helical" evidence="1">
    <location>
        <begin position="103"/>
        <end position="132"/>
    </location>
</feature>
<dbReference type="PANTHER" id="PTHR43471:SF13">
    <property type="entry name" value="ABC-2 TYPE TRANSPORT SYSTEM PERMEASE PROTEIN"/>
    <property type="match status" value="1"/>
</dbReference>
<dbReference type="EMBL" id="LGFD01000031">
    <property type="protein sequence ID" value="KUK17216.1"/>
    <property type="molecule type" value="Genomic_DNA"/>
</dbReference>
<gene>
    <name evidence="2" type="ORF">XD54_1494</name>
</gene>
<organism evidence="2 3">
    <name type="scientific">Thermococcus sibiricus</name>
    <dbReference type="NCBI Taxonomy" id="172049"/>
    <lineage>
        <taxon>Archaea</taxon>
        <taxon>Methanobacteriati</taxon>
        <taxon>Methanobacteriota</taxon>
        <taxon>Thermococci</taxon>
        <taxon>Thermococcales</taxon>
        <taxon>Thermococcaceae</taxon>
        <taxon>Thermococcus</taxon>
    </lineage>
</organism>
<dbReference type="PATRIC" id="fig|172049.5.peg.742"/>
<feature type="transmembrane region" description="Helical" evidence="1">
    <location>
        <begin position="20"/>
        <end position="43"/>
    </location>
</feature>
<accession>A0A124FF73</accession>
<feature type="transmembrane region" description="Helical" evidence="1">
    <location>
        <begin position="144"/>
        <end position="169"/>
    </location>
</feature>
<comment type="caution">
    <text evidence="2">The sequence shown here is derived from an EMBL/GenBank/DDBJ whole genome shotgun (WGS) entry which is preliminary data.</text>
</comment>
<dbReference type="OMA" id="WMNIAAL"/>
<keyword evidence="1" id="KW-0472">Membrane</keyword>
<dbReference type="Proteomes" id="UP000053911">
    <property type="component" value="Unassembled WGS sequence"/>
</dbReference>
<dbReference type="GO" id="GO:0140359">
    <property type="term" value="F:ABC-type transporter activity"/>
    <property type="evidence" value="ECO:0007669"/>
    <property type="project" value="InterPro"/>
</dbReference>
<dbReference type="GeneID" id="8096556"/>
<protein>
    <recommendedName>
        <fullName evidence="4">ABC-type transport system, permease component</fullName>
    </recommendedName>
</protein>
<dbReference type="AlphaFoldDB" id="A0A124FF73"/>
<evidence type="ECO:0000313" key="2">
    <source>
        <dbReference type="EMBL" id="KUK17216.1"/>
    </source>
</evidence>
<keyword evidence="1" id="KW-0812">Transmembrane</keyword>
<reference evidence="3" key="1">
    <citation type="journal article" date="2015" name="MBio">
        <title>Genome-Resolved Metagenomic Analysis Reveals Roles for Candidate Phyla and Other Microbial Community Members in Biogeochemical Transformations in Oil Reservoirs.</title>
        <authorList>
            <person name="Hu P."/>
            <person name="Tom L."/>
            <person name="Singh A."/>
            <person name="Thomas B.C."/>
            <person name="Baker B.J."/>
            <person name="Piceno Y.M."/>
            <person name="Andersen G.L."/>
            <person name="Banfield J.F."/>
        </authorList>
    </citation>
    <scope>NUCLEOTIDE SEQUENCE [LARGE SCALE GENOMIC DNA]</scope>
</reference>
<dbReference type="RefSeq" id="WP_015849816.1">
    <property type="nucleotide sequence ID" value="NZ_LGFD01000031.1"/>
</dbReference>
<evidence type="ECO:0008006" key="4">
    <source>
        <dbReference type="Google" id="ProtNLM"/>
    </source>
</evidence>
<feature type="transmembrane region" description="Helical" evidence="1">
    <location>
        <begin position="63"/>
        <end position="82"/>
    </location>
</feature>
<evidence type="ECO:0000256" key="1">
    <source>
        <dbReference type="SAM" id="Phobius"/>
    </source>
</evidence>